<dbReference type="AlphaFoldDB" id="E3MYX5"/>
<dbReference type="PANTHER" id="PTHR21503">
    <property type="entry name" value="F-BOX-CONTAINING HYPOTHETICAL PROTEIN C.ELEGANS"/>
    <property type="match status" value="1"/>
</dbReference>
<accession>E3MYX5</accession>
<feature type="domain" description="F-box" evidence="1">
    <location>
        <begin position="7"/>
        <end position="57"/>
    </location>
</feature>
<sequence length="318" mass="37210">MTEVSKPLPLFRLPTLLLRKISRYMHLREILLISLTSKKSAFIMRSLLPTNRFFLKIKFSGESNIFLGVKKGPWAPIIFKGEKTGDVFELQIAERNGDIIHRWTSHDLEAIVKPLLTHLAIVFNPTISITFGEICHQEFVMGVMNHVKQLNLVKKSIKLFPRSLSSENYRYIVDECRAVSELWLFCKVESDFEYRAGPGFRMNYLYVSDGHWMHLDDFSNCKRVTVRNCSEHKQLKYANLEVPRALIRKWIESECRFEYLDVSSFPVKFDFKLVLQGLESRTIEQTEDFHSVEITRRCDGKKATVNCGLYHFELKVIY</sequence>
<keyword evidence="3" id="KW-1185">Reference proteome</keyword>
<evidence type="ECO:0000313" key="3">
    <source>
        <dbReference type="Proteomes" id="UP000008281"/>
    </source>
</evidence>
<organism evidence="3">
    <name type="scientific">Caenorhabditis remanei</name>
    <name type="common">Caenorhabditis vulgaris</name>
    <dbReference type="NCBI Taxonomy" id="31234"/>
    <lineage>
        <taxon>Eukaryota</taxon>
        <taxon>Metazoa</taxon>
        <taxon>Ecdysozoa</taxon>
        <taxon>Nematoda</taxon>
        <taxon>Chromadorea</taxon>
        <taxon>Rhabditida</taxon>
        <taxon>Rhabditina</taxon>
        <taxon>Rhabditomorpha</taxon>
        <taxon>Rhabditoidea</taxon>
        <taxon>Rhabditidae</taxon>
        <taxon>Peloderinae</taxon>
        <taxon>Caenorhabditis</taxon>
    </lineage>
</organism>
<dbReference type="InterPro" id="IPR001810">
    <property type="entry name" value="F-box_dom"/>
</dbReference>
<name>E3MYX5_CAERE</name>
<evidence type="ECO:0000313" key="2">
    <source>
        <dbReference type="EMBL" id="EFP12226.1"/>
    </source>
</evidence>
<dbReference type="FunCoup" id="E3MYX5">
    <property type="interactions" value="549"/>
</dbReference>
<proteinExistence type="predicted"/>
<gene>
    <name evidence="2" type="ORF">CRE_04190</name>
</gene>
<evidence type="ECO:0000259" key="1">
    <source>
        <dbReference type="PROSITE" id="PS50181"/>
    </source>
</evidence>
<reference evidence="2" key="1">
    <citation type="submission" date="2007-07" db="EMBL/GenBank/DDBJ databases">
        <title>PCAP assembly of the Caenorhabditis remanei genome.</title>
        <authorList>
            <consortium name="The Caenorhabditis remanei Sequencing Consortium"/>
            <person name="Wilson R.K."/>
        </authorList>
    </citation>
    <scope>NUCLEOTIDE SEQUENCE [LARGE SCALE GENOMIC DNA]</scope>
    <source>
        <strain evidence="2">PB4641</strain>
    </source>
</reference>
<dbReference type="Proteomes" id="UP000008281">
    <property type="component" value="Unassembled WGS sequence"/>
</dbReference>
<dbReference type="PROSITE" id="PS50181">
    <property type="entry name" value="FBOX"/>
    <property type="match status" value="1"/>
</dbReference>
<dbReference type="EMBL" id="DS268498">
    <property type="protein sequence ID" value="EFP12226.1"/>
    <property type="molecule type" value="Genomic_DNA"/>
</dbReference>
<protein>
    <recommendedName>
        <fullName evidence="1">F-box domain-containing protein</fullName>
    </recommendedName>
</protein>
<dbReference type="Pfam" id="PF00646">
    <property type="entry name" value="F-box"/>
    <property type="match status" value="1"/>
</dbReference>
<dbReference type="InParanoid" id="E3MYX5"/>
<dbReference type="OMA" id="ESECRFE"/>
<dbReference type="PANTHER" id="PTHR21503:SF8">
    <property type="entry name" value="F-BOX ASSOCIATED DOMAIN-CONTAINING PROTEIN-RELATED"/>
    <property type="match status" value="1"/>
</dbReference>
<dbReference type="HOGENOM" id="CLU_875053_0_0_1"/>
<dbReference type="eggNOG" id="ENOG502TJY9">
    <property type="taxonomic scope" value="Eukaryota"/>
</dbReference>